<dbReference type="FunFam" id="2.60.120.260:FF:000006">
    <property type="entry name" value="Proprotein convertase subtilisin/kexin type 5"/>
    <property type="match status" value="1"/>
</dbReference>
<organism evidence="14 16">
    <name type="scientific">Branchiostoma floridae</name>
    <name type="common">Florida lancelet</name>
    <name type="synonym">Amphioxus</name>
    <dbReference type="NCBI Taxonomy" id="7739"/>
    <lineage>
        <taxon>Eukaryota</taxon>
        <taxon>Metazoa</taxon>
        <taxon>Chordata</taxon>
        <taxon>Cephalochordata</taxon>
        <taxon>Leptocardii</taxon>
        <taxon>Amphioxiformes</taxon>
        <taxon>Branchiostomatidae</taxon>
        <taxon>Branchiostoma</taxon>
    </lineage>
</organism>
<dbReference type="InterPro" id="IPR038466">
    <property type="entry name" value="S8_pro-domain_sf"/>
</dbReference>
<proteinExistence type="inferred from homology"/>
<keyword evidence="7" id="KW-0865">Zymogen</keyword>
<reference evidence="15 16" key="2">
    <citation type="submission" date="2025-04" db="UniProtKB">
        <authorList>
            <consortium name="RefSeq"/>
        </authorList>
    </citation>
    <scope>IDENTIFICATION</scope>
    <source>
        <strain evidence="15 16">S238N-H82</strain>
        <tissue evidence="15 16">Testes</tissue>
    </source>
</reference>
<feature type="active site" description="Charge relay system" evidence="10 11">
    <location>
        <position position="370"/>
    </location>
</feature>
<dbReference type="Pfam" id="PF16470">
    <property type="entry name" value="S8_pro-domain"/>
    <property type="match status" value="1"/>
</dbReference>
<protein>
    <submittedName>
        <fullName evidence="15 16">Proprotein convertase subtilisin/kexin type 6-like</fullName>
    </submittedName>
</protein>
<dbReference type="AlphaFoldDB" id="A0A9J7NDI2"/>
<dbReference type="InterPro" id="IPR032815">
    <property type="entry name" value="S8_pro-domain"/>
</dbReference>
<evidence type="ECO:0000313" key="17">
    <source>
        <dbReference type="RefSeq" id="XP_035699531.1"/>
    </source>
</evidence>
<evidence type="ECO:0000256" key="8">
    <source>
        <dbReference type="ARBA" id="ARBA00023157"/>
    </source>
</evidence>
<name>A0A9J7NDI2_BRAFL</name>
<gene>
    <name evidence="15 16 17" type="primary">LOC118432114</name>
</gene>
<keyword evidence="14" id="KW-1185">Reference proteome</keyword>
<sequence length="624" mass="67844">MTLLVYGLTWMCICSGIFASQSRPTNTWAVQLHDGEKGAKALAESMDIVYVKHIFEDYYLFRERHDKRMTVDIRRALVNAESKVEWFQQQIPRERHLYSLEENANQTYIVPHFNDEHWQNNLQTYLYCGDVHMNVLPAWNRGHHGQGVVVGVVDDGVFSENPDLGPNIAEGLSYSIIGDSSDPTPSDAVFSHGTRCAGIIAAKANNGFCGVGVAPKAKIAGIQLFASAVADLTDADEAMALSHNSNNISIYSCSFGPSDYTNALGGPGPITLAAMKRSAEIGRGEKGSIYVFSAGNGGPYGDSCAYNGYINNIYTIGISAVLKDGSLANYDEACTSIFGVTYSREYGEKNATLVVPIGPDSCSTKFSGTSAAVAIGSGVISLVLSANNALSARDVQHMIARTSNSNGICRQTWKTNAAGFRVSDYCGFGLLDAGKLTSLAATWRSVSEQVVCTYKQLEDRLIQSDEQIKANVTVLPQSCLNRTIQHLEHVLLTVNITFPHRGHLRIVITSPQNTTSVIVPGRPTDEEPDLAWTFMTIHHWGERAEGTWLLHVENTHPQLNSTGVLHDWEVSFHGTIDAEVQDGDTDSSTVPPCGFVPVGDSNVIRHSTTLTLITLALVMMLCTQ</sequence>
<evidence type="ECO:0000256" key="11">
    <source>
        <dbReference type="PROSITE-ProRule" id="PRU01240"/>
    </source>
</evidence>
<evidence type="ECO:0000256" key="9">
    <source>
        <dbReference type="ARBA" id="ARBA00023180"/>
    </source>
</evidence>
<dbReference type="PROSITE" id="PS00136">
    <property type="entry name" value="SUBTILASE_ASP"/>
    <property type="match status" value="1"/>
</dbReference>
<evidence type="ECO:0000313" key="14">
    <source>
        <dbReference type="Proteomes" id="UP000001554"/>
    </source>
</evidence>
<dbReference type="InterPro" id="IPR015500">
    <property type="entry name" value="Peptidase_S8_subtilisin-rel"/>
</dbReference>
<dbReference type="Gene3D" id="3.30.70.850">
    <property type="entry name" value="Peptidase S8, pro-domain"/>
    <property type="match status" value="1"/>
</dbReference>
<keyword evidence="4 12" id="KW-0732">Signal</keyword>
<evidence type="ECO:0000256" key="4">
    <source>
        <dbReference type="ARBA" id="ARBA00022729"/>
    </source>
</evidence>
<reference evidence="14" key="1">
    <citation type="journal article" date="2020" name="Nat. Ecol. Evol.">
        <title>Deeply conserved synteny resolves early events in vertebrate evolution.</title>
        <authorList>
            <person name="Simakov O."/>
            <person name="Marletaz F."/>
            <person name="Yue J.X."/>
            <person name="O'Connell B."/>
            <person name="Jenkins J."/>
            <person name="Brandt A."/>
            <person name="Calef R."/>
            <person name="Tung C.H."/>
            <person name="Huang T.K."/>
            <person name="Schmutz J."/>
            <person name="Satoh N."/>
            <person name="Yu J.K."/>
            <person name="Putnam N.H."/>
            <person name="Green R.E."/>
            <person name="Rokhsar D.S."/>
        </authorList>
    </citation>
    <scope>NUCLEOTIDE SEQUENCE [LARGE SCALE GENOMIC DNA]</scope>
    <source>
        <strain evidence="14">S238N-H82</strain>
    </source>
</reference>
<dbReference type="InterPro" id="IPR023827">
    <property type="entry name" value="Peptidase_S8_Asp-AS"/>
</dbReference>
<evidence type="ECO:0000256" key="12">
    <source>
        <dbReference type="SAM" id="SignalP"/>
    </source>
</evidence>
<keyword evidence="6 11" id="KW-0720">Serine protease</keyword>
<evidence type="ECO:0000256" key="1">
    <source>
        <dbReference type="ARBA" id="ARBA00005325"/>
    </source>
</evidence>
<dbReference type="PANTHER" id="PTHR42884:SF31">
    <property type="entry name" value="PROPROTEIN CONVERTASE SUBTILISIN_KEXIN TYPE 5"/>
    <property type="match status" value="1"/>
</dbReference>
<feature type="chain" id="PRO_5044699121" evidence="12">
    <location>
        <begin position="20"/>
        <end position="624"/>
    </location>
</feature>
<dbReference type="Gene3D" id="3.40.50.200">
    <property type="entry name" value="Peptidase S8/S53 domain"/>
    <property type="match status" value="1"/>
</dbReference>
<dbReference type="RefSeq" id="XP_035699529.1">
    <property type="nucleotide sequence ID" value="XM_035843636.1"/>
</dbReference>
<feature type="active site" description="Charge relay system" evidence="10 11">
    <location>
        <position position="154"/>
    </location>
</feature>
<dbReference type="InterPro" id="IPR036852">
    <property type="entry name" value="Peptidase_S8/S53_dom_sf"/>
</dbReference>
<dbReference type="InterPro" id="IPR000209">
    <property type="entry name" value="Peptidase_S8/S53_dom"/>
</dbReference>
<accession>A0A9J7NDI2</accession>
<evidence type="ECO:0000259" key="13">
    <source>
        <dbReference type="PROSITE" id="PS51829"/>
    </source>
</evidence>
<feature type="signal peptide" evidence="12">
    <location>
        <begin position="1"/>
        <end position="19"/>
    </location>
</feature>
<evidence type="ECO:0000256" key="10">
    <source>
        <dbReference type="PIRSR" id="PIRSR615500-1"/>
    </source>
</evidence>
<keyword evidence="9" id="KW-0325">Glycoprotein</keyword>
<dbReference type="GO" id="GO:0016486">
    <property type="term" value="P:peptide hormone processing"/>
    <property type="evidence" value="ECO:0000318"/>
    <property type="project" value="GO_Central"/>
</dbReference>
<feature type="active site" description="Charge relay system" evidence="10 11">
    <location>
        <position position="192"/>
    </location>
</feature>
<keyword evidence="5 11" id="KW-0378">Hydrolase</keyword>
<comment type="similarity">
    <text evidence="1">Belongs to the peptidase S8 family. Furin subfamily.</text>
</comment>
<dbReference type="InterPro" id="IPR008979">
    <property type="entry name" value="Galactose-bd-like_sf"/>
</dbReference>
<dbReference type="PROSITE" id="PS51892">
    <property type="entry name" value="SUBTILASE"/>
    <property type="match status" value="1"/>
</dbReference>
<feature type="domain" description="P/Homo B" evidence="13">
    <location>
        <begin position="445"/>
        <end position="578"/>
    </location>
</feature>
<dbReference type="Pfam" id="PF00082">
    <property type="entry name" value="Peptidase_S8"/>
    <property type="match status" value="1"/>
</dbReference>
<dbReference type="PRINTS" id="PR00723">
    <property type="entry name" value="SUBTILISIN"/>
</dbReference>
<dbReference type="PROSITE" id="PS00137">
    <property type="entry name" value="SUBTILASE_HIS"/>
    <property type="match status" value="1"/>
</dbReference>
<dbReference type="PANTHER" id="PTHR42884">
    <property type="entry name" value="PROPROTEIN CONVERTASE SUBTILISIN/KEXIN-RELATED"/>
    <property type="match status" value="1"/>
</dbReference>
<evidence type="ECO:0000256" key="7">
    <source>
        <dbReference type="ARBA" id="ARBA00023145"/>
    </source>
</evidence>
<evidence type="ECO:0000256" key="3">
    <source>
        <dbReference type="ARBA" id="ARBA00022685"/>
    </source>
</evidence>
<evidence type="ECO:0000313" key="16">
    <source>
        <dbReference type="RefSeq" id="XP_035699530.1"/>
    </source>
</evidence>
<keyword evidence="2 11" id="KW-0645">Protease</keyword>
<dbReference type="RefSeq" id="XP_035699530.1">
    <property type="nucleotide sequence ID" value="XM_035843637.1"/>
</dbReference>
<dbReference type="Gene3D" id="2.60.120.260">
    <property type="entry name" value="Galactose-binding domain-like"/>
    <property type="match status" value="1"/>
</dbReference>
<dbReference type="RefSeq" id="XP_035699531.1">
    <property type="nucleotide sequence ID" value="XM_035843638.1"/>
</dbReference>
<evidence type="ECO:0000256" key="2">
    <source>
        <dbReference type="ARBA" id="ARBA00022670"/>
    </source>
</evidence>
<dbReference type="SUPFAM" id="SSF52743">
    <property type="entry name" value="Subtilisin-like"/>
    <property type="match status" value="1"/>
</dbReference>
<dbReference type="GeneID" id="118432114"/>
<dbReference type="GO" id="GO:0000139">
    <property type="term" value="C:Golgi membrane"/>
    <property type="evidence" value="ECO:0000318"/>
    <property type="project" value="GO_Central"/>
</dbReference>
<evidence type="ECO:0000256" key="5">
    <source>
        <dbReference type="ARBA" id="ARBA00022801"/>
    </source>
</evidence>
<dbReference type="GO" id="GO:0005802">
    <property type="term" value="C:trans-Golgi network"/>
    <property type="evidence" value="ECO:0000318"/>
    <property type="project" value="GO_Central"/>
</dbReference>
<dbReference type="InterPro" id="IPR034182">
    <property type="entry name" value="Kexin/furin"/>
</dbReference>
<evidence type="ECO:0000313" key="15">
    <source>
        <dbReference type="RefSeq" id="XP_035699529.1"/>
    </source>
</evidence>
<dbReference type="Proteomes" id="UP000001554">
    <property type="component" value="Chromosome 15"/>
</dbReference>
<dbReference type="KEGG" id="bfo:118432114"/>
<dbReference type="CDD" id="cd04059">
    <property type="entry name" value="Peptidases_S8_Protein_convertases_Kexins_Furin-like"/>
    <property type="match status" value="1"/>
</dbReference>
<dbReference type="FunFam" id="3.40.50.200:FF:000021">
    <property type="entry name" value="Proprotein convertase subtilisin/kexin type 5a"/>
    <property type="match status" value="1"/>
</dbReference>
<evidence type="ECO:0000256" key="6">
    <source>
        <dbReference type="ARBA" id="ARBA00022825"/>
    </source>
</evidence>
<dbReference type="PROSITE" id="PS51829">
    <property type="entry name" value="P_HOMO_B"/>
    <property type="match status" value="1"/>
</dbReference>
<dbReference type="OrthoDB" id="5975161at2759"/>
<dbReference type="Pfam" id="PF01483">
    <property type="entry name" value="P_proprotein"/>
    <property type="match status" value="1"/>
</dbReference>
<dbReference type="InterPro" id="IPR022398">
    <property type="entry name" value="Peptidase_S8_His-AS"/>
</dbReference>
<dbReference type="OMA" id="TNIWAVK"/>
<keyword evidence="3" id="KW-0165">Cleavage on pair of basic residues</keyword>
<dbReference type="GO" id="GO:0004252">
    <property type="term" value="F:serine-type endopeptidase activity"/>
    <property type="evidence" value="ECO:0000318"/>
    <property type="project" value="GO_Central"/>
</dbReference>
<dbReference type="SUPFAM" id="SSF49785">
    <property type="entry name" value="Galactose-binding domain-like"/>
    <property type="match status" value="1"/>
</dbReference>
<keyword evidence="8" id="KW-1015">Disulfide bond</keyword>
<dbReference type="InterPro" id="IPR002884">
    <property type="entry name" value="P_dom"/>
</dbReference>
<dbReference type="SUPFAM" id="SSF54897">
    <property type="entry name" value="Protease propeptides/inhibitors"/>
    <property type="match status" value="1"/>
</dbReference>